<feature type="transmembrane region" description="Helical" evidence="2">
    <location>
        <begin position="20"/>
        <end position="38"/>
    </location>
</feature>
<name>A0A1G8RVJ6_9PSED</name>
<keyword evidence="4" id="KW-1185">Reference proteome</keyword>
<keyword evidence="2" id="KW-1133">Transmembrane helix</keyword>
<evidence type="ECO:0000313" key="3">
    <source>
        <dbReference type="EMBL" id="SDJ20959.1"/>
    </source>
</evidence>
<reference evidence="4" key="1">
    <citation type="submission" date="2016-10" db="EMBL/GenBank/DDBJ databases">
        <authorList>
            <person name="Varghese N."/>
            <person name="Submissions S."/>
        </authorList>
    </citation>
    <scope>NUCLEOTIDE SEQUENCE [LARGE SCALE GENOMIC DNA]</scope>
    <source>
        <strain evidence="4">ATCC 700689</strain>
    </source>
</reference>
<evidence type="ECO:0000313" key="4">
    <source>
        <dbReference type="Proteomes" id="UP000182894"/>
    </source>
</evidence>
<evidence type="ECO:0000256" key="2">
    <source>
        <dbReference type="SAM" id="Phobius"/>
    </source>
</evidence>
<keyword evidence="2" id="KW-0812">Transmembrane</keyword>
<dbReference type="AlphaFoldDB" id="A0A1G8RVJ6"/>
<proteinExistence type="predicted"/>
<evidence type="ECO:0000256" key="1">
    <source>
        <dbReference type="SAM" id="MobiDB-lite"/>
    </source>
</evidence>
<sequence length="194" mass="21303">MFDISEHQDINGVIMRQRINGHHIAWIVILIGTLALICSGYAGKVALLILGVAINLPIWALFKTGNFTYWPAVESAPIEKFKTVREKPFRRENNQIGNKVTVQKTYNLDDIPYPPKRVTKQLANLPSSNGLGTSKSNVLKAPECAILSRKPSTPAHTGPTGAAVPSCEGLPQRKPSSEEADFEDKLIAPMDVFL</sequence>
<organism evidence="3 4">
    <name type="scientific">Pseudomonas abietaniphila</name>
    <dbReference type="NCBI Taxonomy" id="89065"/>
    <lineage>
        <taxon>Bacteria</taxon>
        <taxon>Pseudomonadati</taxon>
        <taxon>Pseudomonadota</taxon>
        <taxon>Gammaproteobacteria</taxon>
        <taxon>Pseudomonadales</taxon>
        <taxon>Pseudomonadaceae</taxon>
        <taxon>Pseudomonas</taxon>
    </lineage>
</organism>
<dbReference type="RefSeq" id="WP_074758646.1">
    <property type="nucleotide sequence ID" value="NZ_FNCO01000023.1"/>
</dbReference>
<feature type="region of interest" description="Disordered" evidence="1">
    <location>
        <begin position="149"/>
        <end position="182"/>
    </location>
</feature>
<dbReference type="Proteomes" id="UP000182894">
    <property type="component" value="Unassembled WGS sequence"/>
</dbReference>
<gene>
    <name evidence="3" type="ORF">SAMN05216605_12370</name>
</gene>
<dbReference type="EMBL" id="FNCO01000023">
    <property type="protein sequence ID" value="SDJ20959.1"/>
    <property type="molecule type" value="Genomic_DNA"/>
</dbReference>
<dbReference type="OrthoDB" id="7006922at2"/>
<protein>
    <submittedName>
        <fullName evidence="3">Uncharacterized protein</fullName>
    </submittedName>
</protein>
<keyword evidence="2" id="KW-0472">Membrane</keyword>
<accession>A0A1G8RVJ6</accession>